<evidence type="ECO:0000256" key="4">
    <source>
        <dbReference type="ARBA" id="ARBA00022643"/>
    </source>
</evidence>
<dbReference type="InterPro" id="IPR013785">
    <property type="entry name" value="Aldolase_TIM"/>
</dbReference>
<organism evidence="15 16">
    <name type="scientific">Candidatus Yanofskybacteria bacterium RIFCSPLOWO2_02_FULL_47_9b</name>
    <dbReference type="NCBI Taxonomy" id="1802708"/>
    <lineage>
        <taxon>Bacteria</taxon>
        <taxon>Candidatus Yanofskyibacteriota</taxon>
    </lineage>
</organism>
<evidence type="ECO:0000256" key="3">
    <source>
        <dbReference type="ARBA" id="ARBA00022630"/>
    </source>
</evidence>
<dbReference type="Proteomes" id="UP000178155">
    <property type="component" value="Unassembled WGS sequence"/>
</dbReference>
<accession>A0A1F8HBC0</accession>
<sequence>MSSNFWEELKKPFFVLAPMADVTDIAFRQVVIECGRPDVLYTEFVSAAGLCSEKGRPKLLPHFKFAENEHPIVAQIFGSVPKHFYETAKLIAGLGFDGIDINMGCPDRKVVKQGAGIALCKTPELAAEIIAETKRGAGGLPIAIKTRLGFDKIDLTWIENILKCDIDALTIHLRTMKETSKVLAHWELAGEIAKLAHTYNTIIIGNGDVLTHAEGIQKCEQPGLDGIMIGRGIFSNPWFFNPSVDIHTKTSKERITLLKHHISNFMNLWDPPTGDSATLRNYDTMKRFFKVYIHGFDGAKELRDKLMQTKTPTETLALLK</sequence>
<proteinExistence type="inferred from homology"/>
<keyword evidence="6" id="KW-0521">NADP</keyword>
<dbReference type="GO" id="GO:0000049">
    <property type="term" value="F:tRNA binding"/>
    <property type="evidence" value="ECO:0007669"/>
    <property type="project" value="UniProtKB-KW"/>
</dbReference>
<keyword evidence="7" id="KW-0694">RNA-binding</keyword>
<dbReference type="InterPro" id="IPR024036">
    <property type="entry name" value="tRNA-dHydroUridine_Synthase_C"/>
</dbReference>
<keyword evidence="5 11" id="KW-0819">tRNA processing</keyword>
<comment type="cofactor">
    <cofactor evidence="11 13">
        <name>FMN</name>
        <dbReference type="ChEBI" id="CHEBI:58210"/>
    </cofactor>
</comment>
<evidence type="ECO:0000256" key="13">
    <source>
        <dbReference type="PIRSR" id="PIRSR006621-2"/>
    </source>
</evidence>
<evidence type="ECO:0000256" key="7">
    <source>
        <dbReference type="ARBA" id="ARBA00022884"/>
    </source>
</evidence>
<feature type="binding site" evidence="13">
    <location>
        <position position="172"/>
    </location>
    <ligand>
        <name>FMN</name>
        <dbReference type="ChEBI" id="CHEBI:58210"/>
    </ligand>
</feature>
<evidence type="ECO:0000256" key="11">
    <source>
        <dbReference type="PIRNR" id="PIRNR006621"/>
    </source>
</evidence>
<comment type="catalytic activity">
    <reaction evidence="10">
        <text>a 5,6-dihydrouridine in tRNA + NAD(+) = a uridine in tRNA + NADH + H(+)</text>
        <dbReference type="Rhea" id="RHEA:54452"/>
        <dbReference type="Rhea" id="RHEA-COMP:13339"/>
        <dbReference type="Rhea" id="RHEA-COMP:13887"/>
        <dbReference type="ChEBI" id="CHEBI:15378"/>
        <dbReference type="ChEBI" id="CHEBI:57540"/>
        <dbReference type="ChEBI" id="CHEBI:57945"/>
        <dbReference type="ChEBI" id="CHEBI:65315"/>
        <dbReference type="ChEBI" id="CHEBI:74443"/>
    </reaction>
</comment>
<gene>
    <name evidence="15" type="ORF">A3I39_01305</name>
</gene>
<dbReference type="CDD" id="cd02801">
    <property type="entry name" value="DUS_like_FMN"/>
    <property type="match status" value="1"/>
</dbReference>
<dbReference type="InterPro" id="IPR035587">
    <property type="entry name" value="DUS-like_FMN-bd"/>
</dbReference>
<dbReference type="EC" id="1.3.1.-" evidence="11"/>
<evidence type="ECO:0000256" key="6">
    <source>
        <dbReference type="ARBA" id="ARBA00022857"/>
    </source>
</evidence>
<protein>
    <recommendedName>
        <fullName evidence="11">tRNA-dihydrouridine synthase</fullName>
        <ecNumber evidence="11">1.3.1.-</ecNumber>
    </recommendedName>
</protein>
<evidence type="ECO:0000313" key="16">
    <source>
        <dbReference type="Proteomes" id="UP000178155"/>
    </source>
</evidence>
<keyword evidence="13" id="KW-0547">Nucleotide-binding</keyword>
<feature type="binding site" evidence="13">
    <location>
        <begin position="18"/>
        <end position="20"/>
    </location>
    <ligand>
        <name>FMN</name>
        <dbReference type="ChEBI" id="CHEBI:58210"/>
    </ligand>
</feature>
<dbReference type="GO" id="GO:0017150">
    <property type="term" value="F:tRNA dihydrouridine synthase activity"/>
    <property type="evidence" value="ECO:0007669"/>
    <property type="project" value="InterPro"/>
</dbReference>
<feature type="domain" description="DUS-like FMN-binding" evidence="14">
    <location>
        <begin position="16"/>
        <end position="319"/>
    </location>
</feature>
<dbReference type="PANTHER" id="PTHR45846:SF1">
    <property type="entry name" value="TRNA-DIHYDROURIDINE(47) SYNTHASE [NAD(P)(+)]-LIKE"/>
    <property type="match status" value="1"/>
</dbReference>
<evidence type="ECO:0000256" key="1">
    <source>
        <dbReference type="ARBA" id="ARBA00002790"/>
    </source>
</evidence>
<dbReference type="Gene3D" id="1.10.1200.80">
    <property type="entry name" value="Putative flavin oxidoreducatase, domain 2"/>
    <property type="match status" value="1"/>
</dbReference>
<dbReference type="EMBL" id="MGKW01000002">
    <property type="protein sequence ID" value="OGN34907.1"/>
    <property type="molecule type" value="Genomic_DNA"/>
</dbReference>
<comment type="caution">
    <text evidence="15">The sequence shown here is derived from an EMBL/GenBank/DDBJ whole genome shotgun (WGS) entry which is preliminary data.</text>
</comment>
<evidence type="ECO:0000259" key="14">
    <source>
        <dbReference type="Pfam" id="PF01207"/>
    </source>
</evidence>
<feature type="binding site" evidence="13">
    <location>
        <begin position="230"/>
        <end position="231"/>
    </location>
    <ligand>
        <name>FMN</name>
        <dbReference type="ChEBI" id="CHEBI:58210"/>
    </ligand>
</feature>
<dbReference type="PIRSF" id="PIRSF006621">
    <property type="entry name" value="Dus"/>
    <property type="match status" value="1"/>
</dbReference>
<evidence type="ECO:0000256" key="9">
    <source>
        <dbReference type="ARBA" id="ARBA00048205"/>
    </source>
</evidence>
<reference evidence="15 16" key="1">
    <citation type="journal article" date="2016" name="Nat. Commun.">
        <title>Thousands of microbial genomes shed light on interconnected biogeochemical processes in an aquifer system.</title>
        <authorList>
            <person name="Anantharaman K."/>
            <person name="Brown C.T."/>
            <person name="Hug L.A."/>
            <person name="Sharon I."/>
            <person name="Castelle C.J."/>
            <person name="Probst A.J."/>
            <person name="Thomas B.C."/>
            <person name="Singh A."/>
            <person name="Wilkins M.J."/>
            <person name="Karaoz U."/>
            <person name="Brodie E.L."/>
            <person name="Williams K.H."/>
            <person name="Hubbard S.S."/>
            <person name="Banfield J.F."/>
        </authorList>
    </citation>
    <scope>NUCLEOTIDE SEQUENCE [LARGE SCALE GENOMIC DNA]</scope>
</reference>
<keyword evidence="4 11" id="KW-0288">FMN</keyword>
<evidence type="ECO:0000313" key="15">
    <source>
        <dbReference type="EMBL" id="OGN34907.1"/>
    </source>
</evidence>
<feature type="active site" description="Proton donor" evidence="12">
    <location>
        <position position="105"/>
    </location>
</feature>
<dbReference type="Pfam" id="PF01207">
    <property type="entry name" value="Dus"/>
    <property type="match status" value="1"/>
</dbReference>
<keyword evidence="8 11" id="KW-0560">Oxidoreductase</keyword>
<name>A0A1F8HBC0_9BACT</name>
<comment type="function">
    <text evidence="1 11">Catalyzes the synthesis of 5,6-dihydrouridine (D), a modified base found in the D-loop of most tRNAs, via the reduction of the C5-C6 double bond in target uridines.</text>
</comment>
<evidence type="ECO:0000256" key="10">
    <source>
        <dbReference type="ARBA" id="ARBA00048802"/>
    </source>
</evidence>
<feature type="binding site" evidence="13">
    <location>
        <position position="75"/>
    </location>
    <ligand>
        <name>FMN</name>
        <dbReference type="ChEBI" id="CHEBI:58210"/>
    </ligand>
</feature>
<feature type="binding site" evidence="13">
    <location>
        <position position="145"/>
    </location>
    <ligand>
        <name>FMN</name>
        <dbReference type="ChEBI" id="CHEBI:58210"/>
    </ligand>
</feature>
<keyword evidence="3 11" id="KW-0285">Flavoprotein</keyword>
<keyword evidence="2" id="KW-0820">tRNA-binding</keyword>
<dbReference type="InterPro" id="IPR001269">
    <property type="entry name" value="DUS_fam"/>
</dbReference>
<evidence type="ECO:0000256" key="8">
    <source>
        <dbReference type="ARBA" id="ARBA00023002"/>
    </source>
</evidence>
<dbReference type="Gene3D" id="3.20.20.70">
    <property type="entry name" value="Aldolase class I"/>
    <property type="match status" value="1"/>
</dbReference>
<dbReference type="AlphaFoldDB" id="A0A1F8HBC0"/>
<comment type="similarity">
    <text evidence="11">Belongs to the dus family.</text>
</comment>
<dbReference type="PANTHER" id="PTHR45846">
    <property type="entry name" value="TRNA-DIHYDROURIDINE(47) SYNTHASE [NAD(P)(+)]-LIKE"/>
    <property type="match status" value="1"/>
</dbReference>
<dbReference type="GO" id="GO:0050660">
    <property type="term" value="F:flavin adenine dinucleotide binding"/>
    <property type="evidence" value="ECO:0007669"/>
    <property type="project" value="InterPro"/>
</dbReference>
<evidence type="ECO:0000256" key="5">
    <source>
        <dbReference type="ARBA" id="ARBA00022694"/>
    </source>
</evidence>
<comment type="catalytic activity">
    <reaction evidence="9">
        <text>a 5,6-dihydrouridine in tRNA + NADP(+) = a uridine in tRNA + NADPH + H(+)</text>
        <dbReference type="Rhea" id="RHEA:23624"/>
        <dbReference type="Rhea" id="RHEA-COMP:13339"/>
        <dbReference type="Rhea" id="RHEA-COMP:13887"/>
        <dbReference type="ChEBI" id="CHEBI:15378"/>
        <dbReference type="ChEBI" id="CHEBI:57783"/>
        <dbReference type="ChEBI" id="CHEBI:58349"/>
        <dbReference type="ChEBI" id="CHEBI:65315"/>
        <dbReference type="ChEBI" id="CHEBI:74443"/>
    </reaction>
</comment>
<dbReference type="SUPFAM" id="SSF51395">
    <property type="entry name" value="FMN-linked oxidoreductases"/>
    <property type="match status" value="1"/>
</dbReference>
<evidence type="ECO:0000256" key="2">
    <source>
        <dbReference type="ARBA" id="ARBA00022555"/>
    </source>
</evidence>
<evidence type="ECO:0000256" key="12">
    <source>
        <dbReference type="PIRSR" id="PIRSR006621-1"/>
    </source>
</evidence>